<gene>
    <name evidence="3" type="ORF">PCON_11613</name>
</gene>
<dbReference type="PANTHER" id="PTHR31811">
    <property type="entry name" value="TRNA A64-2'-O-RIBOSYLPHOSPHATE TRANSFERASE"/>
    <property type="match status" value="1"/>
</dbReference>
<dbReference type="InterPro" id="IPR007306">
    <property type="entry name" value="Rit1"/>
</dbReference>
<evidence type="ECO:0000313" key="4">
    <source>
        <dbReference type="Proteomes" id="UP000018144"/>
    </source>
</evidence>
<dbReference type="Pfam" id="PF17184">
    <property type="entry name" value="Rit1_C"/>
    <property type="match status" value="1"/>
</dbReference>
<dbReference type="OrthoDB" id="45256at2759"/>
<evidence type="ECO:0000313" key="3">
    <source>
        <dbReference type="EMBL" id="CCX12019.1"/>
    </source>
</evidence>
<evidence type="ECO:0000259" key="2">
    <source>
        <dbReference type="Pfam" id="PF17184"/>
    </source>
</evidence>
<evidence type="ECO:0000259" key="1">
    <source>
        <dbReference type="Pfam" id="PF04179"/>
    </source>
</evidence>
<dbReference type="AlphaFoldDB" id="U4LI63"/>
<proteinExistence type="predicted"/>
<dbReference type="eggNOG" id="KOG2634">
    <property type="taxonomic scope" value="Eukaryota"/>
</dbReference>
<feature type="domain" description="Rit1 N-terminal" evidence="2">
    <location>
        <begin position="36"/>
        <end position="295"/>
    </location>
</feature>
<reference evidence="3 4" key="1">
    <citation type="journal article" date="2013" name="PLoS Genet.">
        <title>The genome and development-dependent transcriptomes of Pyronema confluens: a window into fungal evolution.</title>
        <authorList>
            <person name="Traeger S."/>
            <person name="Altegoer F."/>
            <person name="Freitag M."/>
            <person name="Gabaldon T."/>
            <person name="Kempken F."/>
            <person name="Kumar A."/>
            <person name="Marcet-Houben M."/>
            <person name="Poggeler S."/>
            <person name="Stajich J.E."/>
            <person name="Nowrousian M."/>
        </authorList>
    </citation>
    <scope>NUCLEOTIDE SEQUENCE [LARGE SCALE GENOMIC DNA]</scope>
    <source>
        <strain evidence="4">CBS 100304</strain>
        <tissue evidence="3">Vegetative mycelium</tissue>
    </source>
</reference>
<organism evidence="3 4">
    <name type="scientific">Pyronema omphalodes (strain CBS 100304)</name>
    <name type="common">Pyronema confluens</name>
    <dbReference type="NCBI Taxonomy" id="1076935"/>
    <lineage>
        <taxon>Eukaryota</taxon>
        <taxon>Fungi</taxon>
        <taxon>Dikarya</taxon>
        <taxon>Ascomycota</taxon>
        <taxon>Pezizomycotina</taxon>
        <taxon>Pezizomycetes</taxon>
        <taxon>Pezizales</taxon>
        <taxon>Pyronemataceae</taxon>
        <taxon>Pyronema</taxon>
    </lineage>
</organism>
<protein>
    <submittedName>
        <fullName evidence="3">Similar to Uncharacterized protein C3F10.06c acc. no. Q10181</fullName>
    </submittedName>
</protein>
<dbReference type="OMA" id="PVFWANQ"/>
<dbReference type="GO" id="GO:0019988">
    <property type="term" value="P:charged-tRNA amino acid modification"/>
    <property type="evidence" value="ECO:0007669"/>
    <property type="project" value="InterPro"/>
</dbReference>
<dbReference type="GO" id="GO:0043399">
    <property type="term" value="F:tRNA adenosine(64)-2'-O-ribosylphosphate transferase activity"/>
    <property type="evidence" value="ECO:0007669"/>
    <property type="project" value="InterPro"/>
</dbReference>
<name>U4LI63_PYROM</name>
<accession>U4LI63</accession>
<dbReference type="EMBL" id="HF935675">
    <property type="protein sequence ID" value="CCX12019.1"/>
    <property type="molecule type" value="Genomic_DNA"/>
</dbReference>
<dbReference type="STRING" id="1076935.U4LI63"/>
<keyword evidence="4" id="KW-1185">Reference proteome</keyword>
<dbReference type="InterPro" id="IPR033421">
    <property type="entry name" value="Rit1_DUSP-like"/>
</dbReference>
<dbReference type="InterPro" id="IPR033449">
    <property type="entry name" value="Rit1_N"/>
</dbReference>
<dbReference type="Proteomes" id="UP000018144">
    <property type="component" value="Unassembled WGS sequence"/>
</dbReference>
<sequence>MTNPADPDPEFTFTVFTPSPLDPTFHPTLPQLSNSIRRSTRTLRNRLHSISADSHFIRLVSASYHLPVIPNARAGDWYVPPSLQGGGGVCGGVYFKSTDGHTNEWSFSLRRLNLSLLSLLSSSGGAIIVDSTRRGKRFPDSLAKTIPIWIAVINSILFPEIFPKPVLYTTPLAVSANEAAAIERLLPGFVDDLKELGVQLPKLKKPLRPIFISPDSPLPEEKPSWGDFVPLVLVTASRMQKGTGGEGEYIQGAGDDHEGWAAECGLTPGVFWRFHEKIMAAQDDGELDAVIAEAVATGVEKGTEEGEVVLVRPTGGVFVAPVASVPKVKEGWVVVNCAAEPIEGATNIPIPGGKRGNKALRMAAPGLVKSLLKPLEEGKKVCFVCETGDDVAPAVALVVLCSFFRDDGTFKVQDKSDIDKNMVKRRLAWLSTARTTVNPARGLMNAVNSVLMGWED</sequence>
<feature type="domain" description="Rit1 DUSP-like" evidence="1">
    <location>
        <begin position="347"/>
        <end position="451"/>
    </location>
</feature>
<dbReference type="GO" id="GO:0005737">
    <property type="term" value="C:cytoplasm"/>
    <property type="evidence" value="ECO:0007669"/>
    <property type="project" value="TreeGrafter"/>
</dbReference>
<dbReference type="Pfam" id="PF04179">
    <property type="entry name" value="Init_tRNA_PT"/>
    <property type="match status" value="1"/>
</dbReference>
<dbReference type="PIRSF" id="PIRSF007747">
    <property type="entry name" value="Ribosyl_Ptfrase"/>
    <property type="match status" value="1"/>
</dbReference>
<dbReference type="PANTHER" id="PTHR31811:SF0">
    <property type="entry name" value="TRNA A64-2'-O-RIBOSYLPHOSPHATE TRANSFERASE"/>
    <property type="match status" value="1"/>
</dbReference>